<evidence type="ECO:0000256" key="4">
    <source>
        <dbReference type="ARBA" id="ARBA00022691"/>
    </source>
</evidence>
<sequence length="522" mass="60446">MKEHISTETLNLESPSDYSDRLAIQYAKFVSLKHKKENGQFFTPSSVANLMASYCDYDEKTVTVLDPGFGLGILTCALIENLIAKCNQIRNISVTAYETDSNLIFYSELVLNYLKIWLNKKNISFEYKLCNNDFILHNLTIIKNNDYEKFDVIISNPPYFKLGKMDERALASKGFISGESNIYSLFMSLSVKLLKNNGKFISITPRSFASGKYFRGFRDSFFNSVQIDNIHLFKSRRDTFNRDKVLQETVIIKATKTNILLDKRISLTSSKGIKDITENKIKNYFTKDLINLESAEKILYLPSNNCEISVLQLVNSWTNRLSNHDIQISTGPVVYFRNLDHIRYESKKQTDDIAPLFWLQNVEKMSLNWPKILKEKGQYIIVNKGSQASLLQNKNYILLRRFSTKDDKSRLIAAPYFSNFIETQYIGVENRVNYIYRKDGHLEENEVSGLCGLLNSELFDTYFQIFNGNVNVSATELREMKFPSLFQIKEIGNKIIESNDYSIYNINTIVNEFFKLENIFQN</sequence>
<evidence type="ECO:0000313" key="10">
    <source>
        <dbReference type="EMBL" id="OIV42252.1"/>
    </source>
</evidence>
<evidence type="ECO:0000256" key="1">
    <source>
        <dbReference type="ARBA" id="ARBA00011900"/>
    </source>
</evidence>
<dbReference type="RefSeq" id="WP_071636728.1">
    <property type="nucleotide sequence ID" value="NZ_MLFK01000006.1"/>
</dbReference>
<dbReference type="GO" id="GO:0009007">
    <property type="term" value="F:site-specific DNA-methyltransferase (adenine-specific) activity"/>
    <property type="evidence" value="ECO:0007669"/>
    <property type="project" value="UniProtKB-EC"/>
</dbReference>
<keyword evidence="2" id="KW-0489">Methyltransferase</keyword>
<comment type="catalytic activity">
    <reaction evidence="7">
        <text>a 2'-deoxyadenosine in DNA + S-adenosyl-L-methionine = an N(6)-methyl-2'-deoxyadenosine in DNA + S-adenosyl-L-homocysteine + H(+)</text>
        <dbReference type="Rhea" id="RHEA:15197"/>
        <dbReference type="Rhea" id="RHEA-COMP:12418"/>
        <dbReference type="Rhea" id="RHEA-COMP:12419"/>
        <dbReference type="ChEBI" id="CHEBI:15378"/>
        <dbReference type="ChEBI" id="CHEBI:57856"/>
        <dbReference type="ChEBI" id="CHEBI:59789"/>
        <dbReference type="ChEBI" id="CHEBI:90615"/>
        <dbReference type="ChEBI" id="CHEBI:90616"/>
        <dbReference type="EC" id="2.1.1.72"/>
    </reaction>
</comment>
<dbReference type="REBASE" id="181566">
    <property type="entry name" value="M.FjoCI04ORF11580P"/>
</dbReference>
<keyword evidence="11" id="KW-1185">Reference proteome</keyword>
<dbReference type="OrthoDB" id="32195at2"/>
<comment type="caution">
    <text evidence="9">The sequence shown here is derived from an EMBL/GenBank/DDBJ whole genome shotgun (WGS) entry which is preliminary data.</text>
</comment>
<dbReference type="EMBL" id="MLFK01000007">
    <property type="protein sequence ID" value="OIV41189.1"/>
    <property type="molecule type" value="Genomic_DNA"/>
</dbReference>
<dbReference type="Pfam" id="PF07669">
    <property type="entry name" value="Eco57I"/>
    <property type="match status" value="1"/>
</dbReference>
<dbReference type="PANTHER" id="PTHR33841:SF6">
    <property type="entry name" value="TYPE II METHYLTRANSFERASE M.HINDII"/>
    <property type="match status" value="1"/>
</dbReference>
<dbReference type="PRINTS" id="PR00507">
    <property type="entry name" value="N12N6MTFRASE"/>
</dbReference>
<dbReference type="GO" id="GO:0032259">
    <property type="term" value="P:methylation"/>
    <property type="evidence" value="ECO:0007669"/>
    <property type="project" value="UniProtKB-KW"/>
</dbReference>
<organism evidence="9 11">
    <name type="scientific">Flavobacterium johnsoniae</name>
    <name type="common">Cytophaga johnsonae</name>
    <dbReference type="NCBI Taxonomy" id="986"/>
    <lineage>
        <taxon>Bacteria</taxon>
        <taxon>Pseudomonadati</taxon>
        <taxon>Bacteroidota</taxon>
        <taxon>Flavobacteriia</taxon>
        <taxon>Flavobacteriales</taxon>
        <taxon>Flavobacteriaceae</taxon>
        <taxon>Flavobacterium</taxon>
    </lineage>
</organism>
<evidence type="ECO:0000256" key="3">
    <source>
        <dbReference type="ARBA" id="ARBA00022679"/>
    </source>
</evidence>
<protein>
    <recommendedName>
        <fullName evidence="1">site-specific DNA-methyltransferase (adenine-specific)</fullName>
        <ecNumber evidence="1">2.1.1.72</ecNumber>
    </recommendedName>
</protein>
<keyword evidence="3" id="KW-0808">Transferase</keyword>
<dbReference type="InterPro" id="IPR050953">
    <property type="entry name" value="N4_N6_ade-DNA_methylase"/>
</dbReference>
<dbReference type="Proteomes" id="UP000182826">
    <property type="component" value="Unassembled WGS sequence"/>
</dbReference>
<keyword evidence="4" id="KW-0949">S-adenosyl-L-methionine</keyword>
<dbReference type="REBASE" id="181563">
    <property type="entry name" value="M.FjoCI04ORF11540P"/>
</dbReference>
<dbReference type="PANTHER" id="PTHR33841">
    <property type="entry name" value="DNA METHYLTRANSFERASE YEEA-RELATED"/>
    <property type="match status" value="1"/>
</dbReference>
<evidence type="ECO:0000259" key="8">
    <source>
        <dbReference type="Pfam" id="PF07669"/>
    </source>
</evidence>
<dbReference type="EMBL" id="MLFK01000006">
    <property type="protein sequence ID" value="OIV42252.1"/>
    <property type="molecule type" value="Genomic_DNA"/>
</dbReference>
<evidence type="ECO:0000313" key="9">
    <source>
        <dbReference type="EMBL" id="OIV41189.1"/>
    </source>
</evidence>
<accession>A0A1J7BRG3</accession>
<evidence type="ECO:0000256" key="7">
    <source>
        <dbReference type="ARBA" id="ARBA00047942"/>
    </source>
</evidence>
<dbReference type="InterPro" id="IPR011639">
    <property type="entry name" value="MethylTrfase_TaqI-like_dom"/>
</dbReference>
<evidence type="ECO:0000256" key="5">
    <source>
        <dbReference type="ARBA" id="ARBA00022747"/>
    </source>
</evidence>
<gene>
    <name evidence="10" type="ORF">BKM63_11540</name>
    <name evidence="9" type="ORF">BKM63_11580</name>
</gene>
<dbReference type="EC" id="2.1.1.72" evidence="1"/>
<dbReference type="SUPFAM" id="SSF53335">
    <property type="entry name" value="S-adenosyl-L-methionine-dependent methyltransferases"/>
    <property type="match status" value="1"/>
</dbReference>
<feature type="domain" description="Type II methyltransferase M.TaqI-like" evidence="8">
    <location>
        <begin position="116"/>
        <end position="236"/>
    </location>
</feature>
<dbReference type="GO" id="GO:0009307">
    <property type="term" value="P:DNA restriction-modification system"/>
    <property type="evidence" value="ECO:0007669"/>
    <property type="project" value="UniProtKB-KW"/>
</dbReference>
<dbReference type="PROSITE" id="PS00092">
    <property type="entry name" value="N6_MTASE"/>
    <property type="match status" value="1"/>
</dbReference>
<dbReference type="InterPro" id="IPR002052">
    <property type="entry name" value="DNA_methylase_N6_adenine_CS"/>
</dbReference>
<keyword evidence="6" id="KW-0238">DNA-binding</keyword>
<dbReference type="GO" id="GO:0003677">
    <property type="term" value="F:DNA binding"/>
    <property type="evidence" value="ECO:0007669"/>
    <property type="project" value="UniProtKB-KW"/>
</dbReference>
<dbReference type="Gene3D" id="3.40.50.150">
    <property type="entry name" value="Vaccinia Virus protein VP39"/>
    <property type="match status" value="1"/>
</dbReference>
<proteinExistence type="predicted"/>
<dbReference type="CDD" id="cd02440">
    <property type="entry name" value="AdoMet_MTases"/>
    <property type="match status" value="1"/>
</dbReference>
<name>A0A1J7BRG3_FLAJO</name>
<evidence type="ECO:0000313" key="11">
    <source>
        <dbReference type="Proteomes" id="UP000182826"/>
    </source>
</evidence>
<reference evidence="9 11" key="1">
    <citation type="submission" date="2016-10" db="EMBL/GenBank/DDBJ databases">
        <title>Draft Genome Sequence of Rhizobacteria Flavobacterium johnsoniae CI04.</title>
        <authorList>
            <person name="Bravo J.I."/>
            <person name="Lozano G.L."/>
            <person name="Handelsman J."/>
        </authorList>
    </citation>
    <scope>NUCLEOTIDE SEQUENCE [LARGE SCALE GENOMIC DNA]</scope>
    <source>
        <strain evidence="9 11">CI04</strain>
    </source>
</reference>
<dbReference type="AlphaFoldDB" id="A0A1J7BRG3"/>
<keyword evidence="5" id="KW-0680">Restriction system</keyword>
<evidence type="ECO:0000256" key="6">
    <source>
        <dbReference type="ARBA" id="ARBA00023125"/>
    </source>
</evidence>
<evidence type="ECO:0000256" key="2">
    <source>
        <dbReference type="ARBA" id="ARBA00022603"/>
    </source>
</evidence>
<dbReference type="InterPro" id="IPR029063">
    <property type="entry name" value="SAM-dependent_MTases_sf"/>
</dbReference>